<keyword evidence="24" id="KW-1185">Reference proteome</keyword>
<dbReference type="SUPFAM" id="SSF55811">
    <property type="entry name" value="Nudix"/>
    <property type="match status" value="1"/>
</dbReference>
<keyword evidence="5" id="KW-0378">Hydrolase</keyword>
<dbReference type="EC" id="3.6.1.56" evidence="11"/>
<keyword evidence="6" id="KW-0460">Magnesium</keyword>
<dbReference type="PANTHER" id="PTHR43758">
    <property type="entry name" value="7,8-DIHYDRO-8-OXOGUANINE TRIPHOSPHATASE"/>
    <property type="match status" value="1"/>
</dbReference>
<evidence type="ECO:0000256" key="15">
    <source>
        <dbReference type="ARBA" id="ARBA00030682"/>
    </source>
</evidence>
<dbReference type="PRINTS" id="PR01403">
    <property type="entry name" value="8OXTPHPHTASE"/>
</dbReference>
<dbReference type="InterPro" id="IPR003563">
    <property type="entry name" value="8ODP"/>
</dbReference>
<evidence type="ECO:0000256" key="9">
    <source>
        <dbReference type="ARBA" id="ARBA00024486"/>
    </source>
</evidence>
<dbReference type="OrthoDB" id="408303at2759"/>
<evidence type="ECO:0000256" key="20">
    <source>
        <dbReference type="ARBA" id="ARBA00049032"/>
    </source>
</evidence>
<dbReference type="PROSITE" id="PS51462">
    <property type="entry name" value="NUDIX"/>
    <property type="match status" value="1"/>
</dbReference>
<dbReference type="Gene3D" id="3.90.79.10">
    <property type="entry name" value="Nucleoside Triphosphate Pyrophosphohydrolase"/>
    <property type="match status" value="1"/>
</dbReference>
<evidence type="ECO:0000259" key="22">
    <source>
        <dbReference type="PROSITE" id="PS51462"/>
    </source>
</evidence>
<comment type="similarity">
    <text evidence="2">Belongs to the Nudix hydrolase family.</text>
</comment>
<comment type="catalytic activity">
    <reaction evidence="19">
        <text>O(6)-methyl-dGTP + H2O = O(6)-methyl-dGMP + diphosphate + H(+)</text>
        <dbReference type="Rhea" id="RHEA:67600"/>
        <dbReference type="ChEBI" id="CHEBI:15377"/>
        <dbReference type="ChEBI" id="CHEBI:15378"/>
        <dbReference type="ChEBI" id="CHEBI:33019"/>
        <dbReference type="ChEBI" id="CHEBI:169974"/>
        <dbReference type="ChEBI" id="CHEBI:169975"/>
    </reaction>
    <physiologicalReaction direction="left-to-right" evidence="19">
        <dbReference type="Rhea" id="RHEA:67601"/>
    </physiologicalReaction>
</comment>
<evidence type="ECO:0000256" key="18">
    <source>
        <dbReference type="ARBA" id="ARBA00048002"/>
    </source>
</evidence>
<feature type="domain" description="Nudix hydrolase" evidence="22">
    <location>
        <begin position="11"/>
        <end position="141"/>
    </location>
</feature>
<organism evidence="23 24">
    <name type="scientific">Nezara viridula</name>
    <name type="common">Southern green stink bug</name>
    <name type="synonym">Cimex viridulus</name>
    <dbReference type="NCBI Taxonomy" id="85310"/>
    <lineage>
        <taxon>Eukaryota</taxon>
        <taxon>Metazoa</taxon>
        <taxon>Ecdysozoa</taxon>
        <taxon>Arthropoda</taxon>
        <taxon>Hexapoda</taxon>
        <taxon>Insecta</taxon>
        <taxon>Pterygota</taxon>
        <taxon>Neoptera</taxon>
        <taxon>Paraneoptera</taxon>
        <taxon>Hemiptera</taxon>
        <taxon>Heteroptera</taxon>
        <taxon>Panheteroptera</taxon>
        <taxon>Pentatomomorpha</taxon>
        <taxon>Pentatomoidea</taxon>
        <taxon>Pentatomidae</taxon>
        <taxon>Pentatominae</taxon>
        <taxon>Nezara</taxon>
    </lineage>
</organism>
<comment type="function">
    <text evidence="21">Oxidized purine nucleoside triphosphate hydrolase which is a prominent sanitizer of the oxidized nucleotide pool. Catalyzes the hydrolysis of 2-oxo-dATP (2-hydroxy-dATP) into 2-oxo-dAMP. Also has a significant hydrolase activity toward 2-oxo-ATP, 8-oxo-dGTP and 8-oxo-dATP. Through the hydrolysis of oxidized purine nucleoside triphosphates, prevents their incorporation into DNA and the subsequent transversions A:T to C:G and G:C to T:A. Also catalyzes the hydrolysis of methylated purine nucleoside triphosphate preventing their integration into DNA. Through this antimutagenic activity protects cells from oxidative stress.</text>
</comment>
<evidence type="ECO:0000256" key="4">
    <source>
        <dbReference type="ARBA" id="ARBA00022723"/>
    </source>
</evidence>
<evidence type="ECO:0000256" key="6">
    <source>
        <dbReference type="ARBA" id="ARBA00022842"/>
    </source>
</evidence>
<name>A0A9P0HF21_NEZVI</name>
<dbReference type="InterPro" id="IPR015797">
    <property type="entry name" value="NUDIX_hydrolase-like_dom_sf"/>
</dbReference>
<dbReference type="CDD" id="cd03427">
    <property type="entry name" value="NUDIX_MTH1_Nudt1"/>
    <property type="match status" value="1"/>
</dbReference>
<dbReference type="Pfam" id="PF00293">
    <property type="entry name" value="NUDIX"/>
    <property type="match status" value="1"/>
</dbReference>
<evidence type="ECO:0000256" key="16">
    <source>
        <dbReference type="ARBA" id="ARBA00031927"/>
    </source>
</evidence>
<evidence type="ECO:0000256" key="8">
    <source>
        <dbReference type="ARBA" id="ARBA00024459"/>
    </source>
</evidence>
<sequence length="175" mass="20150">MKPVITRRFTMRILRISLVIVKNENKVLLGLCKRGFNKDKYCVPGGVLQPKEDLQSCAIKNPKEQCGITIEKLEKVGKIEVKFAGVQELLQFHIFMSDSYSGDIKETKEMTPEWFPLSDVPYDKMWQDMTVWLPHVLKGKKVKAFFIYQNEELIYQDLTTEANFGPRTSSSVAIV</sequence>
<comment type="catalytic activity">
    <reaction evidence="18">
        <text>N(6)-methyl-ATP + H2O = N(6)-methyl-AMP + diphosphate + H(+)</text>
        <dbReference type="Rhea" id="RHEA:67608"/>
        <dbReference type="ChEBI" id="CHEBI:15377"/>
        <dbReference type="ChEBI" id="CHEBI:15378"/>
        <dbReference type="ChEBI" id="CHEBI:33019"/>
        <dbReference type="ChEBI" id="CHEBI:144842"/>
        <dbReference type="ChEBI" id="CHEBI:172873"/>
    </reaction>
    <physiologicalReaction direction="left-to-right" evidence="18">
        <dbReference type="Rhea" id="RHEA:67609"/>
    </physiologicalReaction>
</comment>
<accession>A0A9P0HF21</accession>
<comment type="catalytic activity">
    <reaction evidence="8">
        <text>2-oxo-dATP + H2O = 2-oxo-dAMP + diphosphate + H(+)</text>
        <dbReference type="Rhea" id="RHEA:31583"/>
        <dbReference type="ChEBI" id="CHEBI:15377"/>
        <dbReference type="ChEBI" id="CHEBI:15378"/>
        <dbReference type="ChEBI" id="CHEBI:33019"/>
        <dbReference type="ChEBI" id="CHEBI:63212"/>
        <dbReference type="ChEBI" id="CHEBI:77897"/>
        <dbReference type="EC" id="3.6.1.56"/>
    </reaction>
    <physiologicalReaction direction="left-to-right" evidence="8">
        <dbReference type="Rhea" id="RHEA:31584"/>
    </physiologicalReaction>
</comment>
<evidence type="ECO:0000256" key="21">
    <source>
        <dbReference type="ARBA" id="ARBA00053094"/>
    </source>
</evidence>
<dbReference type="InterPro" id="IPR000086">
    <property type="entry name" value="NUDIX_hydrolase_dom"/>
</dbReference>
<evidence type="ECO:0000256" key="1">
    <source>
        <dbReference type="ARBA" id="ARBA00001946"/>
    </source>
</evidence>
<comment type="catalytic activity">
    <reaction evidence="9">
        <text>8-oxo-dGTP + H2O = 8-oxo-dGMP + diphosphate + H(+)</text>
        <dbReference type="Rhea" id="RHEA:31575"/>
        <dbReference type="ChEBI" id="CHEBI:15377"/>
        <dbReference type="ChEBI" id="CHEBI:15378"/>
        <dbReference type="ChEBI" id="CHEBI:33019"/>
        <dbReference type="ChEBI" id="CHEBI:63224"/>
        <dbReference type="ChEBI" id="CHEBI:77896"/>
    </reaction>
    <physiologicalReaction direction="left-to-right" evidence="9">
        <dbReference type="Rhea" id="RHEA:31576"/>
    </physiologicalReaction>
</comment>
<protein>
    <recommendedName>
        <fullName evidence="12">Oxidized purine nucleoside triphosphate hydrolase</fullName>
        <ecNumber evidence="11">3.6.1.56</ecNumber>
    </recommendedName>
    <alternativeName>
        <fullName evidence="16">2-hydroxy-dATP diphosphatase</fullName>
    </alternativeName>
    <alternativeName>
        <fullName evidence="15">7,8-dihydro-8-oxoguanine triphosphatase</fullName>
    </alternativeName>
    <alternativeName>
        <fullName evidence="14">8-oxo-dGTPase</fullName>
    </alternativeName>
    <alternativeName>
        <fullName evidence="17">Methylated purine nucleoside triphosphate hydrolase</fullName>
    </alternativeName>
    <alternativeName>
        <fullName evidence="13">Nucleoside diphosphate-linked moiety X motif 1</fullName>
    </alternativeName>
</protein>
<proteinExistence type="inferred from homology"/>
<evidence type="ECO:0000256" key="19">
    <source>
        <dbReference type="ARBA" id="ARBA00048894"/>
    </source>
</evidence>
<evidence type="ECO:0000256" key="5">
    <source>
        <dbReference type="ARBA" id="ARBA00022801"/>
    </source>
</evidence>
<evidence type="ECO:0000313" key="24">
    <source>
        <dbReference type="Proteomes" id="UP001152798"/>
    </source>
</evidence>
<comment type="catalytic activity">
    <reaction evidence="7">
        <text>8-oxo-dATP + H2O = 8-oxo-dAMP + diphosphate + H(+)</text>
        <dbReference type="Rhea" id="RHEA:65396"/>
        <dbReference type="ChEBI" id="CHEBI:15377"/>
        <dbReference type="ChEBI" id="CHEBI:15378"/>
        <dbReference type="ChEBI" id="CHEBI:33019"/>
        <dbReference type="ChEBI" id="CHEBI:71361"/>
        <dbReference type="ChEBI" id="CHEBI:172871"/>
    </reaction>
    <physiologicalReaction direction="left-to-right" evidence="7">
        <dbReference type="Rhea" id="RHEA:65397"/>
    </physiologicalReaction>
</comment>
<keyword evidence="4" id="KW-0479">Metal-binding</keyword>
<comment type="catalytic activity">
    <reaction evidence="10">
        <text>2-oxo-ATP + H2O = 2-oxo-AMP + diphosphate + H(+)</text>
        <dbReference type="Rhea" id="RHEA:67392"/>
        <dbReference type="ChEBI" id="CHEBI:15377"/>
        <dbReference type="ChEBI" id="CHEBI:15378"/>
        <dbReference type="ChEBI" id="CHEBI:33019"/>
        <dbReference type="ChEBI" id="CHEBI:71395"/>
        <dbReference type="ChEBI" id="CHEBI:172878"/>
    </reaction>
    <physiologicalReaction direction="left-to-right" evidence="10">
        <dbReference type="Rhea" id="RHEA:67393"/>
    </physiologicalReaction>
</comment>
<dbReference type="Proteomes" id="UP001152798">
    <property type="component" value="Chromosome 4"/>
</dbReference>
<dbReference type="AlphaFoldDB" id="A0A9P0HF21"/>
<evidence type="ECO:0000256" key="17">
    <source>
        <dbReference type="ARBA" id="ARBA00032071"/>
    </source>
</evidence>
<comment type="cofactor">
    <cofactor evidence="1">
        <name>Mg(2+)</name>
        <dbReference type="ChEBI" id="CHEBI:18420"/>
    </cofactor>
</comment>
<comment type="subunit">
    <text evidence="3">Monomer.</text>
</comment>
<dbReference type="GO" id="GO:0008413">
    <property type="term" value="F:8-oxo-7,8-dihydroguanosine triphosphate pyrophosphatase activity"/>
    <property type="evidence" value="ECO:0007669"/>
    <property type="project" value="InterPro"/>
</dbReference>
<evidence type="ECO:0000313" key="23">
    <source>
        <dbReference type="EMBL" id="CAH1400639.1"/>
    </source>
</evidence>
<evidence type="ECO:0000256" key="11">
    <source>
        <dbReference type="ARBA" id="ARBA00026103"/>
    </source>
</evidence>
<dbReference type="GO" id="GO:0046872">
    <property type="term" value="F:metal ion binding"/>
    <property type="evidence" value="ECO:0007669"/>
    <property type="project" value="UniProtKB-KW"/>
</dbReference>
<comment type="catalytic activity">
    <reaction evidence="20">
        <text>N(6)-methyl-dATP + H2O = N(6)-methyl-dAMP + diphosphate + H(+)</text>
        <dbReference type="Rhea" id="RHEA:67604"/>
        <dbReference type="ChEBI" id="CHEBI:15377"/>
        <dbReference type="ChEBI" id="CHEBI:15378"/>
        <dbReference type="ChEBI" id="CHEBI:33019"/>
        <dbReference type="ChEBI" id="CHEBI:169976"/>
        <dbReference type="ChEBI" id="CHEBI:172872"/>
    </reaction>
    <physiologicalReaction direction="left-to-right" evidence="20">
        <dbReference type="Rhea" id="RHEA:67605"/>
    </physiologicalReaction>
</comment>
<evidence type="ECO:0000256" key="2">
    <source>
        <dbReference type="ARBA" id="ARBA00005582"/>
    </source>
</evidence>
<dbReference type="PANTHER" id="PTHR43758:SF2">
    <property type="entry name" value="OXIDIZED PURINE NUCLEOSIDE TRIPHOSPHATE HYDROLASE"/>
    <property type="match status" value="1"/>
</dbReference>
<evidence type="ECO:0000256" key="7">
    <source>
        <dbReference type="ARBA" id="ARBA00024448"/>
    </source>
</evidence>
<dbReference type="GO" id="GO:0008828">
    <property type="term" value="F:dATP diphosphatase activity"/>
    <property type="evidence" value="ECO:0007669"/>
    <property type="project" value="UniProtKB-EC"/>
</dbReference>
<dbReference type="GO" id="GO:0005737">
    <property type="term" value="C:cytoplasm"/>
    <property type="evidence" value="ECO:0007669"/>
    <property type="project" value="TreeGrafter"/>
</dbReference>
<dbReference type="EMBL" id="OV725080">
    <property type="protein sequence ID" value="CAH1400639.1"/>
    <property type="molecule type" value="Genomic_DNA"/>
</dbReference>
<evidence type="ECO:0000256" key="12">
    <source>
        <dbReference type="ARBA" id="ARBA00026218"/>
    </source>
</evidence>
<evidence type="ECO:0000256" key="13">
    <source>
        <dbReference type="ARBA" id="ARBA00029673"/>
    </source>
</evidence>
<reference evidence="23" key="1">
    <citation type="submission" date="2022-01" db="EMBL/GenBank/DDBJ databases">
        <authorList>
            <person name="King R."/>
        </authorList>
    </citation>
    <scope>NUCLEOTIDE SEQUENCE</scope>
</reference>
<evidence type="ECO:0000256" key="14">
    <source>
        <dbReference type="ARBA" id="ARBA00030634"/>
    </source>
</evidence>
<gene>
    <name evidence="23" type="ORF">NEZAVI_LOCUS9832</name>
</gene>
<evidence type="ECO:0000256" key="10">
    <source>
        <dbReference type="ARBA" id="ARBA00024596"/>
    </source>
</evidence>
<dbReference type="GO" id="GO:0042262">
    <property type="term" value="P:DNA protection"/>
    <property type="evidence" value="ECO:0007669"/>
    <property type="project" value="InterPro"/>
</dbReference>
<evidence type="ECO:0000256" key="3">
    <source>
        <dbReference type="ARBA" id="ARBA00011245"/>
    </source>
</evidence>